<dbReference type="EMBL" id="AP022579">
    <property type="protein sequence ID" value="BBX93107.1"/>
    <property type="molecule type" value="Genomic_DNA"/>
</dbReference>
<dbReference type="Proteomes" id="UP000466683">
    <property type="component" value="Chromosome"/>
</dbReference>
<protein>
    <submittedName>
        <fullName evidence="1">Uncharacterized protein</fullName>
    </submittedName>
</protein>
<organism evidence="1 2">
    <name type="scientific">Mycolicibacterium boenickei</name>
    <dbReference type="NCBI Taxonomy" id="146017"/>
    <lineage>
        <taxon>Bacteria</taxon>
        <taxon>Bacillati</taxon>
        <taxon>Actinomycetota</taxon>
        <taxon>Actinomycetes</taxon>
        <taxon>Mycobacteriales</taxon>
        <taxon>Mycobacteriaceae</taxon>
        <taxon>Mycolicibacterium</taxon>
    </lineage>
</organism>
<sequence>MNRAPIRRDAVQLVRCARHGNPRMRYAILADYGIDEHDHPIVDLLIHLAYFVHELVEDNPKTGSTWMEIRYNNLVCGPHEDAHRFVNAAFEGDWEAVWNNIRHYTDDLPDDVGKHGPKGAGELIWQLADLGNSVLRTVPEGWDEWPESFYQSTFEMDLGDHDEDPD</sequence>
<accession>A0ABM7J1Q9</accession>
<reference evidence="1 2" key="1">
    <citation type="journal article" date="2019" name="Emerg. Microbes Infect.">
        <title>Comprehensive subspecies identification of 175 nontuberculous mycobacteria species based on 7547 genomic profiles.</title>
        <authorList>
            <person name="Matsumoto Y."/>
            <person name="Kinjo T."/>
            <person name="Motooka D."/>
            <person name="Nabeya D."/>
            <person name="Jung N."/>
            <person name="Uechi K."/>
            <person name="Horii T."/>
            <person name="Iida T."/>
            <person name="Fujita J."/>
            <person name="Nakamura S."/>
        </authorList>
    </citation>
    <scope>NUCLEOTIDE SEQUENCE [LARGE SCALE GENOMIC DNA]</scope>
    <source>
        <strain evidence="1 2">JCM 15653</strain>
    </source>
</reference>
<keyword evidence="2" id="KW-1185">Reference proteome</keyword>
<evidence type="ECO:0000313" key="2">
    <source>
        <dbReference type="Proteomes" id="UP000466683"/>
    </source>
</evidence>
<evidence type="ECO:0000313" key="1">
    <source>
        <dbReference type="EMBL" id="BBX93107.1"/>
    </source>
</evidence>
<proteinExistence type="predicted"/>
<name>A0ABM7J1Q9_9MYCO</name>
<gene>
    <name evidence="1" type="ORF">MBOE_47560</name>
</gene>